<dbReference type="GO" id="GO:0008476">
    <property type="term" value="F:protein-tyrosine sulfotransferase activity"/>
    <property type="evidence" value="ECO:0007669"/>
    <property type="project" value="InterPro"/>
</dbReference>
<protein>
    <recommendedName>
        <fullName evidence="4">Sulfotransferase</fullName>
    </recommendedName>
</protein>
<dbReference type="PANTHER" id="PTHR12788">
    <property type="entry name" value="PROTEIN-TYROSINE SULFOTRANSFERASE 2"/>
    <property type="match status" value="1"/>
</dbReference>
<reference evidence="2 3" key="1">
    <citation type="submission" date="2020-08" db="EMBL/GenBank/DDBJ databases">
        <title>Sequencing the genomes of 1000 actinobacteria strains.</title>
        <authorList>
            <person name="Klenk H.-P."/>
        </authorList>
    </citation>
    <scope>NUCLEOTIDE SEQUENCE [LARGE SCALE GENOMIC DNA]</scope>
    <source>
        <strain evidence="2 3">DSM 45913</strain>
    </source>
</reference>
<dbReference type="InterPro" id="IPR027417">
    <property type="entry name" value="P-loop_NTPase"/>
</dbReference>
<dbReference type="AlphaFoldDB" id="A0A7X0F2J2"/>
<dbReference type="SUPFAM" id="SSF52540">
    <property type="entry name" value="P-loop containing nucleoside triphosphate hydrolases"/>
    <property type="match status" value="1"/>
</dbReference>
<evidence type="ECO:0008006" key="4">
    <source>
        <dbReference type="Google" id="ProtNLM"/>
    </source>
</evidence>
<name>A0A7X0F2J2_9ACTN</name>
<evidence type="ECO:0000313" key="3">
    <source>
        <dbReference type="Proteomes" id="UP000583800"/>
    </source>
</evidence>
<evidence type="ECO:0000313" key="2">
    <source>
        <dbReference type="EMBL" id="MBB6351304.1"/>
    </source>
</evidence>
<organism evidence="2 3">
    <name type="scientific">Nonomuraea muscovyensis</name>
    <dbReference type="NCBI Taxonomy" id="1124761"/>
    <lineage>
        <taxon>Bacteria</taxon>
        <taxon>Bacillati</taxon>
        <taxon>Actinomycetota</taxon>
        <taxon>Actinomycetes</taxon>
        <taxon>Streptosporangiales</taxon>
        <taxon>Streptosporangiaceae</taxon>
        <taxon>Nonomuraea</taxon>
    </lineage>
</organism>
<dbReference type="PANTHER" id="PTHR12788:SF10">
    <property type="entry name" value="PROTEIN-TYROSINE SULFOTRANSFERASE"/>
    <property type="match status" value="1"/>
</dbReference>
<sequence>MPDFLIGTGRCGSTLAYEVLAHHPLVGFVSRLDNRWARTPGPLRRHGGAIYRRLQAGPLTVSRRLGPSEAYVALSREVSPMITDPYRDLTAEDVTPWLARRLRRFFDGRTAPGGRFVHKFTGWPRATFLHAVFPDARFVHIVRDGRAVANSLAQMPWWRGHLGVPGWRFGPLPAGYAEEWEAGGQCLVHLAGLGWKTMMDRYETARAAVPAEQWLEVRYEDLLADPRKHMDQILGFYDLPWTREFERSLGRQRFTRGRAEAYRTDLSARQLALLDKSLSPHLHRYGYRA</sequence>
<gene>
    <name evidence="2" type="ORF">FHU36_007887</name>
</gene>
<comment type="caution">
    <text evidence="2">The sequence shown here is derived from an EMBL/GenBank/DDBJ whole genome shotgun (WGS) entry which is preliminary data.</text>
</comment>
<accession>A0A7X0F2J2</accession>
<dbReference type="Proteomes" id="UP000583800">
    <property type="component" value="Unassembled WGS sequence"/>
</dbReference>
<keyword evidence="3" id="KW-1185">Reference proteome</keyword>
<dbReference type="Gene3D" id="3.40.50.300">
    <property type="entry name" value="P-loop containing nucleotide triphosphate hydrolases"/>
    <property type="match status" value="1"/>
</dbReference>
<keyword evidence="1" id="KW-0808">Transferase</keyword>
<dbReference type="RefSeq" id="WP_185089081.1">
    <property type="nucleotide sequence ID" value="NZ_JACHJB010000004.1"/>
</dbReference>
<dbReference type="InterPro" id="IPR026634">
    <property type="entry name" value="TPST-like"/>
</dbReference>
<evidence type="ECO:0000256" key="1">
    <source>
        <dbReference type="ARBA" id="ARBA00022679"/>
    </source>
</evidence>
<dbReference type="Pfam" id="PF13469">
    <property type="entry name" value="Sulfotransfer_3"/>
    <property type="match status" value="1"/>
</dbReference>
<dbReference type="EMBL" id="JACHJB010000004">
    <property type="protein sequence ID" value="MBB6351304.1"/>
    <property type="molecule type" value="Genomic_DNA"/>
</dbReference>
<proteinExistence type="predicted"/>